<comment type="caution">
    <text evidence="2">The sequence shown here is derived from an EMBL/GenBank/DDBJ whole genome shotgun (WGS) entry which is preliminary data.</text>
</comment>
<dbReference type="Proteomes" id="UP001167796">
    <property type="component" value="Unassembled WGS sequence"/>
</dbReference>
<keyword evidence="3" id="KW-1185">Reference proteome</keyword>
<gene>
    <name evidence="2" type="ORF">Q5H92_23710</name>
</gene>
<evidence type="ECO:0000313" key="2">
    <source>
        <dbReference type="EMBL" id="MDO7849391.1"/>
    </source>
</evidence>
<feature type="chain" id="PRO_5045684196" description="DUF4384 domain-containing protein" evidence="1">
    <location>
        <begin position="26"/>
        <end position="249"/>
    </location>
</feature>
<proteinExistence type="predicted"/>
<dbReference type="RefSeq" id="WP_305014059.1">
    <property type="nucleotide sequence ID" value="NZ_JAUQSX010000016.1"/>
</dbReference>
<keyword evidence="1" id="KW-0732">Signal</keyword>
<protein>
    <recommendedName>
        <fullName evidence="4">DUF4384 domain-containing protein</fullName>
    </recommendedName>
</protein>
<evidence type="ECO:0000256" key="1">
    <source>
        <dbReference type="SAM" id="SignalP"/>
    </source>
</evidence>
<evidence type="ECO:0000313" key="3">
    <source>
        <dbReference type="Proteomes" id="UP001167796"/>
    </source>
</evidence>
<dbReference type="EMBL" id="JAUQSX010000016">
    <property type="protein sequence ID" value="MDO7849391.1"/>
    <property type="molecule type" value="Genomic_DNA"/>
</dbReference>
<reference evidence="2" key="1">
    <citation type="submission" date="2023-07" db="EMBL/GenBank/DDBJ databases">
        <authorList>
            <person name="Kim M.K."/>
        </authorList>
    </citation>
    <scope>NUCLEOTIDE SEQUENCE</scope>
    <source>
        <strain evidence="2">M29</strain>
    </source>
</reference>
<organism evidence="2 3">
    <name type="scientific">Hymenobacter mellowenesis</name>
    <dbReference type="NCBI Taxonomy" id="3063995"/>
    <lineage>
        <taxon>Bacteria</taxon>
        <taxon>Pseudomonadati</taxon>
        <taxon>Bacteroidota</taxon>
        <taxon>Cytophagia</taxon>
        <taxon>Cytophagales</taxon>
        <taxon>Hymenobacteraceae</taxon>
        <taxon>Hymenobacter</taxon>
    </lineage>
</organism>
<evidence type="ECO:0008006" key="4">
    <source>
        <dbReference type="Google" id="ProtNLM"/>
    </source>
</evidence>
<accession>A0ABT9AHS1</accession>
<name>A0ABT9AHS1_9BACT</name>
<feature type="signal peptide" evidence="1">
    <location>
        <begin position="1"/>
        <end position="25"/>
    </location>
</feature>
<sequence length="249" mass="27073">MSKALVCLLLATTWLTTPLLGVAQAAKTIPTAAELKKNLAIIEASTEGESEEIDQLLTKTTRQLVAYLGAHAVSAAAAKDLGLDLTVGPADAASVRVYTFSYSSGGTRGTIHRPVVQWKTAAGQLRAYALREECFFNEIHPLPVAGRIFYLLLGMEQGDSQCYNSEAFVFELKGNYLLLPSAFGKTSALLLCNAPMAYEAGKQTLRIDFDDDELIIDDKDRLAISGYRRKPGAKRLRLQLSGGSFRQQP</sequence>